<dbReference type="EMBL" id="FOFS01000010">
    <property type="protein sequence ID" value="SEQ76182.1"/>
    <property type="molecule type" value="Genomic_DNA"/>
</dbReference>
<dbReference type="Proteomes" id="UP000199233">
    <property type="component" value="Unassembled WGS sequence"/>
</dbReference>
<proteinExistence type="predicted"/>
<gene>
    <name evidence="1" type="ORF">SAMN04488038_110115</name>
</gene>
<accession>A0A1H9INW5</accession>
<reference evidence="1 2" key="1">
    <citation type="submission" date="2016-10" db="EMBL/GenBank/DDBJ databases">
        <authorList>
            <person name="de Groot N.N."/>
        </authorList>
    </citation>
    <scope>NUCLEOTIDE SEQUENCE [LARGE SCALE GENOMIC DNA]</scope>
    <source>
        <strain evidence="1 2">DSM 25927</strain>
    </source>
</reference>
<dbReference type="STRING" id="489703.SAMN04488038_110115"/>
<dbReference type="AlphaFoldDB" id="A0A1H9INW5"/>
<sequence length="86" mass="9286">MSLSAPKLQRIAALVDEALDLRGAAAAVRGEFPELRAQVVDALDVRDEQPAFTVGTRRVYLVACDGHCWQLTRDPQRAGGVLLAQA</sequence>
<name>A0A1H9INW5_9GAMM</name>
<protein>
    <submittedName>
        <fullName evidence="1">Uncharacterized protein</fullName>
    </submittedName>
</protein>
<organism evidence="1 2">
    <name type="scientific">Solimonas aquatica</name>
    <dbReference type="NCBI Taxonomy" id="489703"/>
    <lineage>
        <taxon>Bacteria</taxon>
        <taxon>Pseudomonadati</taxon>
        <taxon>Pseudomonadota</taxon>
        <taxon>Gammaproteobacteria</taxon>
        <taxon>Nevskiales</taxon>
        <taxon>Nevskiaceae</taxon>
        <taxon>Solimonas</taxon>
    </lineage>
</organism>
<dbReference type="RefSeq" id="WP_093287080.1">
    <property type="nucleotide sequence ID" value="NZ_FOFS01000010.1"/>
</dbReference>
<evidence type="ECO:0000313" key="1">
    <source>
        <dbReference type="EMBL" id="SEQ76182.1"/>
    </source>
</evidence>
<evidence type="ECO:0000313" key="2">
    <source>
        <dbReference type="Proteomes" id="UP000199233"/>
    </source>
</evidence>
<dbReference type="OrthoDB" id="7960540at2"/>
<keyword evidence="2" id="KW-1185">Reference proteome</keyword>